<evidence type="ECO:0000256" key="3">
    <source>
        <dbReference type="ARBA" id="ARBA00022723"/>
    </source>
</evidence>
<keyword evidence="3" id="KW-0479">Metal-binding</keyword>
<evidence type="ECO:0000256" key="1">
    <source>
        <dbReference type="ARBA" id="ARBA00001933"/>
    </source>
</evidence>
<feature type="domain" description="JAB" evidence="8">
    <location>
        <begin position="4"/>
        <end position="113"/>
    </location>
</feature>
<dbReference type="SUPFAM" id="SSF53383">
    <property type="entry name" value="PLP-dependent transferases"/>
    <property type="match status" value="1"/>
</dbReference>
<dbReference type="InterPro" id="IPR015422">
    <property type="entry name" value="PyrdxlP-dep_Trfase_small"/>
</dbReference>
<dbReference type="GO" id="GO:0003962">
    <property type="term" value="F:cystathionine gamma-synthase activity"/>
    <property type="evidence" value="ECO:0007669"/>
    <property type="project" value="TreeGrafter"/>
</dbReference>
<dbReference type="InterPro" id="IPR000277">
    <property type="entry name" value="Cys/Met-Metab_PyrdxlP-dep_enz"/>
</dbReference>
<dbReference type="InterPro" id="IPR015421">
    <property type="entry name" value="PyrdxlP-dep_Trfase_major"/>
</dbReference>
<protein>
    <recommendedName>
        <fullName evidence="8">JAB domain-containing protein</fullName>
    </recommendedName>
</protein>
<comment type="cofactor">
    <cofactor evidence="1">
        <name>pyridoxal 5'-phosphate</name>
        <dbReference type="ChEBI" id="CHEBI:597326"/>
    </cofactor>
</comment>
<dbReference type="GO" id="GO:0030170">
    <property type="term" value="F:pyridoxal phosphate binding"/>
    <property type="evidence" value="ECO:0007669"/>
    <property type="project" value="InterPro"/>
</dbReference>
<dbReference type="GO" id="GO:0004123">
    <property type="term" value="F:cystathionine gamma-lyase activity"/>
    <property type="evidence" value="ECO:0007669"/>
    <property type="project" value="TreeGrafter"/>
</dbReference>
<dbReference type="Gene3D" id="3.40.140.10">
    <property type="entry name" value="Cytidine Deaminase, domain 2"/>
    <property type="match status" value="1"/>
</dbReference>
<dbReference type="Pfam" id="PF01053">
    <property type="entry name" value="Cys_Met_Meta_PP"/>
    <property type="match status" value="1"/>
</dbReference>
<keyword evidence="4" id="KW-0378">Hydrolase</keyword>
<evidence type="ECO:0000256" key="4">
    <source>
        <dbReference type="ARBA" id="ARBA00022801"/>
    </source>
</evidence>
<evidence type="ECO:0000256" key="6">
    <source>
        <dbReference type="ARBA" id="ARBA00022898"/>
    </source>
</evidence>
<dbReference type="GO" id="GO:0005737">
    <property type="term" value="C:cytoplasm"/>
    <property type="evidence" value="ECO:0007669"/>
    <property type="project" value="TreeGrafter"/>
</dbReference>
<evidence type="ECO:0000313" key="9">
    <source>
        <dbReference type="EMBL" id="SVA04170.1"/>
    </source>
</evidence>
<dbReference type="EMBL" id="UINC01003196">
    <property type="protein sequence ID" value="SVA04170.1"/>
    <property type="molecule type" value="Genomic_DNA"/>
</dbReference>
<dbReference type="GO" id="GO:0008237">
    <property type="term" value="F:metallopeptidase activity"/>
    <property type="evidence" value="ECO:0007669"/>
    <property type="project" value="UniProtKB-KW"/>
</dbReference>
<organism evidence="9">
    <name type="scientific">marine metagenome</name>
    <dbReference type="NCBI Taxonomy" id="408172"/>
    <lineage>
        <taxon>unclassified sequences</taxon>
        <taxon>metagenomes</taxon>
        <taxon>ecological metagenomes</taxon>
    </lineage>
</organism>
<dbReference type="InterPro" id="IPR028090">
    <property type="entry name" value="JAB_dom_prok"/>
</dbReference>
<keyword evidence="5" id="KW-0862">Zinc</keyword>
<evidence type="ECO:0000256" key="2">
    <source>
        <dbReference type="ARBA" id="ARBA00022670"/>
    </source>
</evidence>
<accession>A0A381SJD4</accession>
<dbReference type="GO" id="GO:0019346">
    <property type="term" value="P:transsulfuration"/>
    <property type="evidence" value="ECO:0007669"/>
    <property type="project" value="InterPro"/>
</dbReference>
<evidence type="ECO:0000259" key="8">
    <source>
        <dbReference type="Pfam" id="PF14464"/>
    </source>
</evidence>
<proteinExistence type="predicted"/>
<dbReference type="GO" id="GO:0046872">
    <property type="term" value="F:metal ion binding"/>
    <property type="evidence" value="ECO:0007669"/>
    <property type="project" value="UniProtKB-KW"/>
</dbReference>
<sequence>MVIPEKILHECHAHGVEAYPEETCGFILGNRDDPDSLETVLPMRNIMNELHEEDPEQYPRTARDGYMIDPREQMKLERSLKKEGKEIKVIYHSHPDVGAYFSEKDKEDALWNGKARYPGITFLVCATTNGKPDGAILADFNENTEDFEITTIPPDSAITSADSLGGTFGITGILPTINFIHEWKNGSRELEHGYFRFVPPRQVKDLQRALSARSSARHALAYCSGRTALFELLIYLRESRPQTNLYLPANSTLIPATLQNLEIPCHSLDLEKSVEWEKLSAKQGNVLLLAMKDPETFLKEKAECLGKLRRIRVPVIIFSACPPIFDEWPSGLTYWVSNITTPDSNVNLSGIEGGVILSNADRQIAELTEMRKRSGPILSARNAAVFLEVIQNENADFSNNADFSQAVKSLNNSNPVELVSQKLSEWEHSSAGFLFPSGMSAVSILLNLLRKKEKAQVIVIGLLYSESYALLMSSGISATWKALFLGLDELDSLPEILSEKTAMIITETITNPLGEVPDLEKIGEIANAYGVPLVVDNTLASPANCQPLDFGVDYVIHSTTKFLSGSNDHAGGAVLVKKPEDALSLENFQKSWELTISPLEAEILWARMQDFKERMERFNTNGTAIAHFLAAHSAVDHVYHASLSSHLSFSTAKKLLSGNGGVVSFTLKDDSEKGLRSFYDKDFSSILKAPTIGSNQTLICPYPLLTHYFDTDAELEEIKLPRHLIRVAAGCETEIDTILADLNHALKRTTQ</sequence>
<name>A0A381SJD4_9ZZZZ</name>
<keyword evidence="7" id="KW-0482">Metalloprotease</keyword>
<dbReference type="Gene3D" id="3.90.1150.10">
    <property type="entry name" value="Aspartate Aminotransferase, domain 1"/>
    <property type="match status" value="1"/>
</dbReference>
<dbReference type="GO" id="GO:0006508">
    <property type="term" value="P:proteolysis"/>
    <property type="evidence" value="ECO:0007669"/>
    <property type="project" value="UniProtKB-KW"/>
</dbReference>
<dbReference type="CDD" id="cd08070">
    <property type="entry name" value="MPN_like"/>
    <property type="match status" value="1"/>
</dbReference>
<keyword evidence="2" id="KW-0645">Protease</keyword>
<dbReference type="PANTHER" id="PTHR11808:SF75">
    <property type="entry name" value="CYSTATHIONINE GAMMA-SYNTHASE"/>
    <property type="match status" value="1"/>
</dbReference>
<dbReference type="InterPro" id="IPR015424">
    <property type="entry name" value="PyrdxlP-dep_Trfase"/>
</dbReference>
<keyword evidence="6" id="KW-0663">Pyridoxal phosphate</keyword>
<dbReference type="SUPFAM" id="SSF102712">
    <property type="entry name" value="JAB1/MPN domain"/>
    <property type="match status" value="1"/>
</dbReference>
<evidence type="ECO:0000256" key="5">
    <source>
        <dbReference type="ARBA" id="ARBA00022833"/>
    </source>
</evidence>
<evidence type="ECO:0000256" key="7">
    <source>
        <dbReference type="ARBA" id="ARBA00023049"/>
    </source>
</evidence>
<dbReference type="GO" id="GO:0019343">
    <property type="term" value="P:cysteine biosynthetic process via cystathionine"/>
    <property type="evidence" value="ECO:0007669"/>
    <property type="project" value="TreeGrafter"/>
</dbReference>
<gene>
    <name evidence="9" type="ORF">METZ01_LOCUS57024</name>
</gene>
<reference evidence="9" key="1">
    <citation type="submission" date="2018-05" db="EMBL/GenBank/DDBJ databases">
        <authorList>
            <person name="Lanie J.A."/>
            <person name="Ng W.-L."/>
            <person name="Kazmierczak K.M."/>
            <person name="Andrzejewski T.M."/>
            <person name="Davidsen T.M."/>
            <person name="Wayne K.J."/>
            <person name="Tettelin H."/>
            <person name="Glass J.I."/>
            <person name="Rusch D."/>
            <person name="Podicherti R."/>
            <person name="Tsui H.-C.T."/>
            <person name="Winkler M.E."/>
        </authorList>
    </citation>
    <scope>NUCLEOTIDE SEQUENCE</scope>
</reference>
<dbReference type="Pfam" id="PF14464">
    <property type="entry name" value="Prok-JAB"/>
    <property type="match status" value="1"/>
</dbReference>
<dbReference type="AlphaFoldDB" id="A0A381SJD4"/>
<dbReference type="PANTHER" id="PTHR11808">
    <property type="entry name" value="TRANS-SULFURATION ENZYME FAMILY MEMBER"/>
    <property type="match status" value="1"/>
</dbReference>
<dbReference type="Gene3D" id="3.40.640.10">
    <property type="entry name" value="Type I PLP-dependent aspartate aminotransferase-like (Major domain)"/>
    <property type="match status" value="1"/>
</dbReference>